<feature type="binding site" evidence="5">
    <location>
        <position position="86"/>
    </location>
    <ligand>
        <name>substrate</name>
    </ligand>
</feature>
<feature type="site" description="Important for catalysis" evidence="6">
    <location>
        <position position="138"/>
    </location>
</feature>
<comment type="caution">
    <text evidence="9">The sequence shown here is derived from an EMBL/GenBank/DDBJ whole genome shotgun (WGS) entry which is preliminary data.</text>
</comment>
<dbReference type="Gene3D" id="3.40.50.10860">
    <property type="entry name" value="Leucine Dehydrogenase, chain A, domain 1"/>
    <property type="match status" value="1"/>
</dbReference>
<dbReference type="InterPro" id="IPR006096">
    <property type="entry name" value="Glu/Leu/Phe/Val/Trp_DH_C"/>
</dbReference>
<sequence length="420" mass="45879">MSTFLENTQKLIEEAADIAMIDGGILTRLKKPERILEFEITAGGNKFQAWRVQHSSVLGPYKGGIRFHPDSNLDEVQALAALMTLKTSLMGIPYGGGKGAVKVNPKELSKKELEELSRGYAKAIFDKIGPEKDIPAPDVGTDSQIMAWMTDEYSKIAGYNVPGVFTGKPIELGGSKGREIATSFGGFVVLREYLRQAKDLALLSGDLTVVVQGFGNVGGHIARILKEAGFKIVGVSDSKSAIYCDEGIDVHEIIKIQKEKTAQGAAKISLEEAASGRYKIISNKELLESDADILIPSALENQITLENAKDIKAKVVLELANGPITAEADKILEKQGIQIIPDILANGGGVVGSYFEWAQNLQRLYWEEEEVLGRLDKIMADAFQAVARTKKEYGITWRQAAYVRAIKRVVDAMKLRGRVI</sequence>
<evidence type="ECO:0000256" key="6">
    <source>
        <dbReference type="PIRSR" id="PIRSR000185-3"/>
    </source>
</evidence>
<dbReference type="SMART" id="SM00839">
    <property type="entry name" value="ELFV_dehydrog"/>
    <property type="match status" value="1"/>
</dbReference>
<dbReference type="GO" id="GO:0006538">
    <property type="term" value="P:L-glutamate catabolic process"/>
    <property type="evidence" value="ECO:0007669"/>
    <property type="project" value="TreeGrafter"/>
</dbReference>
<protein>
    <recommendedName>
        <fullName evidence="3">Glutamate dehydrogenase</fullName>
    </recommendedName>
</protein>
<evidence type="ECO:0000259" key="8">
    <source>
        <dbReference type="SMART" id="SM00839"/>
    </source>
</evidence>
<feature type="active site" description="Proton donor" evidence="4">
    <location>
        <position position="98"/>
    </location>
</feature>
<organism evidence="9 10">
    <name type="scientific">Candidatus Sungbacteria bacterium RIFCSPLOWO2_12_FULL_41_11</name>
    <dbReference type="NCBI Taxonomy" id="1802286"/>
    <lineage>
        <taxon>Bacteria</taxon>
        <taxon>Candidatus Sungiibacteriota</taxon>
    </lineage>
</organism>
<comment type="similarity">
    <text evidence="1 3 7">Belongs to the Glu/Leu/Phe/Val dehydrogenases family.</text>
</comment>
<keyword evidence="2 3" id="KW-0560">Oxidoreductase</keyword>
<keyword evidence="5" id="KW-0547">Nucleotide-binding</keyword>
<feature type="binding site" evidence="5">
    <location>
        <position position="182"/>
    </location>
    <ligand>
        <name>NAD(+)</name>
        <dbReference type="ChEBI" id="CHEBI:57540"/>
    </ligand>
</feature>
<reference evidence="9 10" key="1">
    <citation type="journal article" date="2016" name="Nat. Commun.">
        <title>Thousands of microbial genomes shed light on interconnected biogeochemical processes in an aquifer system.</title>
        <authorList>
            <person name="Anantharaman K."/>
            <person name="Brown C.T."/>
            <person name="Hug L.A."/>
            <person name="Sharon I."/>
            <person name="Castelle C.J."/>
            <person name="Probst A.J."/>
            <person name="Thomas B.C."/>
            <person name="Singh A."/>
            <person name="Wilkins M.J."/>
            <person name="Karaoz U."/>
            <person name="Brodie E.L."/>
            <person name="Williams K.H."/>
            <person name="Hubbard S.S."/>
            <person name="Banfield J.F."/>
        </authorList>
    </citation>
    <scope>NUCLEOTIDE SEQUENCE [LARGE SCALE GENOMIC DNA]</scope>
</reference>
<evidence type="ECO:0000256" key="2">
    <source>
        <dbReference type="ARBA" id="ARBA00023002"/>
    </source>
</evidence>
<dbReference type="Pfam" id="PF02812">
    <property type="entry name" value="ELFV_dehydrog_N"/>
    <property type="match status" value="1"/>
</dbReference>
<evidence type="ECO:0000256" key="7">
    <source>
        <dbReference type="RuleBase" id="RU004417"/>
    </source>
</evidence>
<dbReference type="InterPro" id="IPR006097">
    <property type="entry name" value="Glu/Leu/Phe/Val/Trp_DH_dimer"/>
</dbReference>
<dbReference type="Pfam" id="PF00208">
    <property type="entry name" value="ELFV_dehydrog"/>
    <property type="match status" value="1"/>
</dbReference>
<feature type="binding site" evidence="5">
    <location>
        <position position="62"/>
    </location>
    <ligand>
        <name>substrate</name>
    </ligand>
</feature>
<dbReference type="Gene3D" id="3.40.50.720">
    <property type="entry name" value="NAD(P)-binding Rossmann-like Domain"/>
    <property type="match status" value="1"/>
</dbReference>
<dbReference type="InterPro" id="IPR036291">
    <property type="entry name" value="NAD(P)-bd_dom_sf"/>
</dbReference>
<dbReference type="CDD" id="cd01076">
    <property type="entry name" value="NAD_bind_1_Glu_DH"/>
    <property type="match status" value="1"/>
</dbReference>
<dbReference type="PANTHER" id="PTHR11606">
    <property type="entry name" value="GLUTAMATE DEHYDROGENASE"/>
    <property type="match status" value="1"/>
</dbReference>
<accession>A0A1G2LTB0</accession>
<feature type="binding site" evidence="5">
    <location>
        <position position="353"/>
    </location>
    <ligand>
        <name>substrate</name>
    </ligand>
</feature>
<evidence type="ECO:0000313" key="9">
    <source>
        <dbReference type="EMBL" id="OHA14847.1"/>
    </source>
</evidence>
<dbReference type="AlphaFoldDB" id="A0A1G2LTB0"/>
<dbReference type="SUPFAM" id="SSF53223">
    <property type="entry name" value="Aminoacid dehydrogenase-like, N-terminal domain"/>
    <property type="match status" value="1"/>
</dbReference>
<evidence type="ECO:0000256" key="3">
    <source>
        <dbReference type="PIRNR" id="PIRNR000185"/>
    </source>
</evidence>
<evidence type="ECO:0000256" key="1">
    <source>
        <dbReference type="ARBA" id="ARBA00006382"/>
    </source>
</evidence>
<dbReference type="GO" id="GO:0004352">
    <property type="term" value="F:glutamate dehydrogenase (NAD+) activity"/>
    <property type="evidence" value="ECO:0007669"/>
    <property type="project" value="TreeGrafter"/>
</dbReference>
<feature type="binding site" evidence="5">
    <location>
        <position position="216"/>
    </location>
    <ligand>
        <name>NAD(+)</name>
        <dbReference type="ChEBI" id="CHEBI:57540"/>
    </ligand>
</feature>
<dbReference type="InterPro" id="IPR014362">
    <property type="entry name" value="Glu_DH"/>
</dbReference>
<dbReference type="InterPro" id="IPR006095">
    <property type="entry name" value="Glu/Leu/Phe/Val/Trp_DH"/>
</dbReference>
<evidence type="ECO:0000256" key="5">
    <source>
        <dbReference type="PIRSR" id="PIRSR000185-2"/>
    </source>
</evidence>
<dbReference type="PANTHER" id="PTHR11606:SF13">
    <property type="entry name" value="GLUTAMATE DEHYDROGENASE 1, MITOCHONDRIAL"/>
    <property type="match status" value="1"/>
</dbReference>
<dbReference type="SUPFAM" id="SSF51735">
    <property type="entry name" value="NAD(P)-binding Rossmann-fold domains"/>
    <property type="match status" value="1"/>
</dbReference>
<dbReference type="InterPro" id="IPR033922">
    <property type="entry name" value="NAD_bind_Glu_DH"/>
</dbReference>
<evidence type="ECO:0000313" key="10">
    <source>
        <dbReference type="Proteomes" id="UP000177171"/>
    </source>
</evidence>
<name>A0A1G2LTB0_9BACT</name>
<feature type="domain" description="Glutamate/phenylalanine/leucine/valine/L-tryptophan dehydrogenase C-terminal" evidence="8">
    <location>
        <begin position="175"/>
        <end position="417"/>
    </location>
</feature>
<dbReference type="PRINTS" id="PR00082">
    <property type="entry name" value="GLFDHDRGNASE"/>
</dbReference>
<dbReference type="InterPro" id="IPR046346">
    <property type="entry name" value="Aminoacid_DH-like_N_sf"/>
</dbReference>
<dbReference type="Proteomes" id="UP000177171">
    <property type="component" value="Unassembled WGS sequence"/>
</dbReference>
<dbReference type="EMBL" id="MHQY01000001">
    <property type="protein sequence ID" value="OHA14847.1"/>
    <property type="molecule type" value="Genomic_DNA"/>
</dbReference>
<proteinExistence type="inferred from homology"/>
<dbReference type="GO" id="GO:0000166">
    <property type="term" value="F:nucleotide binding"/>
    <property type="evidence" value="ECO:0007669"/>
    <property type="project" value="UniProtKB-KW"/>
</dbReference>
<gene>
    <name evidence="9" type="ORF">A3G49_04110</name>
</gene>
<evidence type="ECO:0000256" key="4">
    <source>
        <dbReference type="PIRSR" id="PIRSR000185-1"/>
    </source>
</evidence>
<keyword evidence="5" id="KW-0520">NAD</keyword>
<dbReference type="PIRSF" id="PIRSF000185">
    <property type="entry name" value="Glu_DH"/>
    <property type="match status" value="1"/>
</dbReference>